<dbReference type="EMBL" id="FOZX01000004">
    <property type="protein sequence ID" value="SFS72821.1"/>
    <property type="molecule type" value="Genomic_DNA"/>
</dbReference>
<dbReference type="AlphaFoldDB" id="A0A1I6S798"/>
<evidence type="ECO:0000256" key="2">
    <source>
        <dbReference type="ARBA" id="ARBA00022679"/>
    </source>
</evidence>
<dbReference type="RefSeq" id="WP_093417707.1">
    <property type="nucleotide sequence ID" value="NZ_FOZX01000004.1"/>
</dbReference>
<accession>A0A1I6S798</accession>
<feature type="active site" description="Nucleophile" evidence="6">
    <location>
        <position position="127"/>
    </location>
</feature>
<evidence type="ECO:0000256" key="4">
    <source>
        <dbReference type="ARBA" id="ARBA00022984"/>
    </source>
</evidence>
<dbReference type="GO" id="GO:0018104">
    <property type="term" value="P:peptidoglycan-protein cross-linking"/>
    <property type="evidence" value="ECO:0007669"/>
    <property type="project" value="TreeGrafter"/>
</dbReference>
<feature type="active site" description="Proton donor/acceptor" evidence="6">
    <location>
        <position position="116"/>
    </location>
</feature>
<dbReference type="SUPFAM" id="SSF141523">
    <property type="entry name" value="L,D-transpeptidase catalytic domain-like"/>
    <property type="match status" value="1"/>
</dbReference>
<dbReference type="GO" id="GO:0071555">
    <property type="term" value="P:cell wall organization"/>
    <property type="evidence" value="ECO:0007669"/>
    <property type="project" value="UniProtKB-UniRule"/>
</dbReference>
<evidence type="ECO:0000313" key="9">
    <source>
        <dbReference type="EMBL" id="SFS72821.1"/>
    </source>
</evidence>
<reference evidence="10" key="1">
    <citation type="submission" date="2016-10" db="EMBL/GenBank/DDBJ databases">
        <authorList>
            <person name="Varghese N."/>
            <person name="Submissions S."/>
        </authorList>
    </citation>
    <scope>NUCLEOTIDE SEQUENCE [LARGE SCALE GENOMIC DNA]</scope>
    <source>
        <strain evidence="10">DSM 44771</strain>
    </source>
</reference>
<keyword evidence="3 6" id="KW-0133">Cell shape</keyword>
<keyword evidence="7" id="KW-0732">Signal</keyword>
<dbReference type="OrthoDB" id="8887048at2"/>
<keyword evidence="5 6" id="KW-0961">Cell wall biogenesis/degradation</keyword>
<dbReference type="InterPro" id="IPR005490">
    <property type="entry name" value="LD_TPept_cat_dom"/>
</dbReference>
<protein>
    <submittedName>
        <fullName evidence="9">L,D-transpeptidase catalytic domain</fullName>
    </submittedName>
</protein>
<keyword evidence="4 6" id="KW-0573">Peptidoglycan synthesis</keyword>
<evidence type="ECO:0000256" key="5">
    <source>
        <dbReference type="ARBA" id="ARBA00023316"/>
    </source>
</evidence>
<dbReference type="PANTHER" id="PTHR30582:SF33">
    <property type="entry name" value="EXPORTED PROTEIN"/>
    <property type="match status" value="1"/>
</dbReference>
<proteinExistence type="predicted"/>
<evidence type="ECO:0000256" key="7">
    <source>
        <dbReference type="SAM" id="SignalP"/>
    </source>
</evidence>
<dbReference type="InterPro" id="IPR038063">
    <property type="entry name" value="Transpep_catalytic_dom"/>
</dbReference>
<dbReference type="STRING" id="95161.SAMN05660874_02957"/>
<feature type="chain" id="PRO_5038727962" evidence="7">
    <location>
        <begin position="22"/>
        <end position="152"/>
    </location>
</feature>
<evidence type="ECO:0000256" key="1">
    <source>
        <dbReference type="ARBA" id="ARBA00004752"/>
    </source>
</evidence>
<dbReference type="Proteomes" id="UP000198852">
    <property type="component" value="Unassembled WGS sequence"/>
</dbReference>
<dbReference type="GO" id="GO:0008360">
    <property type="term" value="P:regulation of cell shape"/>
    <property type="evidence" value="ECO:0007669"/>
    <property type="project" value="UniProtKB-UniRule"/>
</dbReference>
<evidence type="ECO:0000256" key="3">
    <source>
        <dbReference type="ARBA" id="ARBA00022960"/>
    </source>
</evidence>
<keyword evidence="2" id="KW-0808">Transferase</keyword>
<dbReference type="PANTHER" id="PTHR30582">
    <property type="entry name" value="L,D-TRANSPEPTIDASE"/>
    <property type="match status" value="1"/>
</dbReference>
<dbReference type="UniPathway" id="UPA00219"/>
<dbReference type="GO" id="GO:0016740">
    <property type="term" value="F:transferase activity"/>
    <property type="evidence" value="ECO:0007669"/>
    <property type="project" value="UniProtKB-KW"/>
</dbReference>
<gene>
    <name evidence="9" type="ORF">SAMN05660874_02957</name>
</gene>
<feature type="domain" description="L,D-TPase catalytic" evidence="8">
    <location>
        <begin position="44"/>
        <end position="151"/>
    </location>
</feature>
<dbReference type="GO" id="GO:0071972">
    <property type="term" value="F:peptidoglycan L,D-transpeptidase activity"/>
    <property type="evidence" value="ECO:0007669"/>
    <property type="project" value="TreeGrafter"/>
</dbReference>
<dbReference type="CDD" id="cd16913">
    <property type="entry name" value="YkuD_like"/>
    <property type="match status" value="1"/>
</dbReference>
<dbReference type="Gene3D" id="2.40.440.10">
    <property type="entry name" value="L,D-transpeptidase catalytic domain-like"/>
    <property type="match status" value="1"/>
</dbReference>
<dbReference type="PROSITE" id="PS52029">
    <property type="entry name" value="LD_TPASE"/>
    <property type="match status" value="1"/>
</dbReference>
<comment type="pathway">
    <text evidence="1 6">Cell wall biogenesis; peptidoglycan biosynthesis.</text>
</comment>
<keyword evidence="10" id="KW-1185">Reference proteome</keyword>
<dbReference type="Pfam" id="PF03734">
    <property type="entry name" value="YkuD"/>
    <property type="match status" value="1"/>
</dbReference>
<dbReference type="InterPro" id="IPR050979">
    <property type="entry name" value="LD-transpeptidase"/>
</dbReference>
<feature type="signal peptide" evidence="7">
    <location>
        <begin position="1"/>
        <end position="21"/>
    </location>
</feature>
<evidence type="ECO:0000259" key="8">
    <source>
        <dbReference type="PROSITE" id="PS52029"/>
    </source>
</evidence>
<name>A0A1I6S798_9PSEU</name>
<organism evidence="9 10">
    <name type="scientific">Saccharopolyspora flava</name>
    <dbReference type="NCBI Taxonomy" id="95161"/>
    <lineage>
        <taxon>Bacteria</taxon>
        <taxon>Bacillati</taxon>
        <taxon>Actinomycetota</taxon>
        <taxon>Actinomycetes</taxon>
        <taxon>Pseudonocardiales</taxon>
        <taxon>Pseudonocardiaceae</taxon>
        <taxon>Saccharopolyspora</taxon>
    </lineage>
</organism>
<evidence type="ECO:0000256" key="6">
    <source>
        <dbReference type="PROSITE-ProRule" id="PRU01373"/>
    </source>
</evidence>
<evidence type="ECO:0000313" key="10">
    <source>
        <dbReference type="Proteomes" id="UP000198852"/>
    </source>
</evidence>
<dbReference type="GO" id="GO:0005576">
    <property type="term" value="C:extracellular region"/>
    <property type="evidence" value="ECO:0007669"/>
    <property type="project" value="TreeGrafter"/>
</dbReference>
<sequence>MLSRIAMVSVTAAATVLPLGAASAAAEPAPEPQLVPGTPCTATAHACVSLSRNRAWLIRAGEVYYGEASALGGRPDTPTPAGTFHVTWKDKDHHSREFDAPMPNSVFFTNTGVAFHQGSLTDRSAGCVHLSKKSSEVFFDKLQVGDEVQVVP</sequence>